<evidence type="ECO:0000256" key="4">
    <source>
        <dbReference type="ARBA" id="ARBA00022679"/>
    </source>
</evidence>
<gene>
    <name evidence="11" type="ORF">AMJ87_02915</name>
</gene>
<feature type="domain" description="Histidine kinase" evidence="9">
    <location>
        <begin position="264"/>
        <end position="466"/>
    </location>
</feature>
<dbReference type="PROSITE" id="PS50109">
    <property type="entry name" value="HIS_KIN"/>
    <property type="match status" value="1"/>
</dbReference>
<evidence type="ECO:0000313" key="12">
    <source>
        <dbReference type="Proteomes" id="UP000051096"/>
    </source>
</evidence>
<evidence type="ECO:0000259" key="10">
    <source>
        <dbReference type="PROSITE" id="PS50110"/>
    </source>
</evidence>
<dbReference type="SMART" id="SM00448">
    <property type="entry name" value="REC"/>
    <property type="match status" value="1"/>
</dbReference>
<dbReference type="GO" id="GO:0000155">
    <property type="term" value="F:phosphorelay sensor kinase activity"/>
    <property type="evidence" value="ECO:0007669"/>
    <property type="project" value="TreeGrafter"/>
</dbReference>
<feature type="domain" description="Response regulatory" evidence="10">
    <location>
        <begin position="4"/>
        <end position="118"/>
    </location>
</feature>
<dbReference type="EC" id="2.7.13.3" evidence="2"/>
<dbReference type="InterPro" id="IPR001789">
    <property type="entry name" value="Sig_transdc_resp-reg_receiver"/>
</dbReference>
<dbReference type="SUPFAM" id="SSF55874">
    <property type="entry name" value="ATPase domain of HSP90 chaperone/DNA topoisomerase II/histidine kinase"/>
    <property type="match status" value="1"/>
</dbReference>
<dbReference type="PANTHER" id="PTHR45453:SF1">
    <property type="entry name" value="PHOSPHATE REGULON SENSOR PROTEIN PHOR"/>
    <property type="match status" value="1"/>
</dbReference>
<dbReference type="InterPro" id="IPR003594">
    <property type="entry name" value="HATPase_dom"/>
</dbReference>
<dbReference type="Pfam" id="PF02518">
    <property type="entry name" value="HATPase_c"/>
    <property type="match status" value="1"/>
</dbReference>
<dbReference type="InterPro" id="IPR004358">
    <property type="entry name" value="Sig_transdc_His_kin-like_C"/>
</dbReference>
<comment type="caution">
    <text evidence="11">The sequence shown here is derived from an EMBL/GenBank/DDBJ whole genome shotgun (WGS) entry which is preliminary data.</text>
</comment>
<dbReference type="Pfam" id="PF12728">
    <property type="entry name" value="HTH_17"/>
    <property type="match status" value="1"/>
</dbReference>
<dbReference type="Pfam" id="PF00072">
    <property type="entry name" value="Response_reg"/>
    <property type="match status" value="1"/>
</dbReference>
<dbReference type="Proteomes" id="UP000051096">
    <property type="component" value="Unassembled WGS sequence"/>
</dbReference>
<evidence type="ECO:0000256" key="1">
    <source>
        <dbReference type="ARBA" id="ARBA00000085"/>
    </source>
</evidence>
<dbReference type="SUPFAM" id="SSF52172">
    <property type="entry name" value="CheY-like"/>
    <property type="match status" value="1"/>
</dbReference>
<dbReference type="SMART" id="SM00387">
    <property type="entry name" value="HATPase_c"/>
    <property type="match status" value="1"/>
</dbReference>
<comment type="catalytic activity">
    <reaction evidence="1">
        <text>ATP + protein L-histidine = ADP + protein N-phospho-L-histidine.</text>
        <dbReference type="EC" id="2.7.13.3"/>
    </reaction>
</comment>
<reference evidence="11 12" key="1">
    <citation type="journal article" date="2015" name="Microbiome">
        <title>Genomic resolution of linkages in carbon, nitrogen, and sulfur cycling among widespread estuary sediment bacteria.</title>
        <authorList>
            <person name="Baker B.J."/>
            <person name="Lazar C.S."/>
            <person name="Teske A.P."/>
            <person name="Dick G.J."/>
        </authorList>
    </citation>
    <scope>NUCLEOTIDE SEQUENCE [LARGE SCALE GENOMIC DNA]</scope>
    <source>
        <strain evidence="11">SM23_60</strain>
    </source>
</reference>
<dbReference type="InterPro" id="IPR011006">
    <property type="entry name" value="CheY-like_superfamily"/>
</dbReference>
<proteinExistence type="predicted"/>
<keyword evidence="4" id="KW-0808">Transferase</keyword>
<dbReference type="PANTHER" id="PTHR45453">
    <property type="entry name" value="PHOSPHATE REGULON SENSOR PROTEIN PHOR"/>
    <property type="match status" value="1"/>
</dbReference>
<evidence type="ECO:0000313" key="11">
    <source>
        <dbReference type="EMBL" id="KPK73086.1"/>
    </source>
</evidence>
<name>A0A0S8GJI0_UNCW3</name>
<evidence type="ECO:0000256" key="7">
    <source>
        <dbReference type="PROSITE-ProRule" id="PRU00169"/>
    </source>
</evidence>
<feature type="region of interest" description="Disordered" evidence="8">
    <location>
        <begin position="467"/>
        <end position="489"/>
    </location>
</feature>
<evidence type="ECO:0000256" key="5">
    <source>
        <dbReference type="ARBA" id="ARBA00022777"/>
    </source>
</evidence>
<dbReference type="GO" id="GO:0005886">
    <property type="term" value="C:plasma membrane"/>
    <property type="evidence" value="ECO:0007669"/>
    <property type="project" value="TreeGrafter"/>
</dbReference>
<evidence type="ECO:0000256" key="6">
    <source>
        <dbReference type="ARBA" id="ARBA00023012"/>
    </source>
</evidence>
<dbReference type="InterPro" id="IPR041657">
    <property type="entry name" value="HTH_17"/>
</dbReference>
<dbReference type="PROSITE" id="PS50110">
    <property type="entry name" value="RESPONSE_REGULATORY"/>
    <property type="match status" value="1"/>
</dbReference>
<evidence type="ECO:0000256" key="3">
    <source>
        <dbReference type="ARBA" id="ARBA00022553"/>
    </source>
</evidence>
<sequence>MSANVAIMDDDQPAVARMTKSLHRDGYTVKRIKTSEELMQEIHADRIDVLILNVDANGRYRHELLPMIKKADRLLPIIVTSSDDSIELATRIREQGVFYFSLKPVDIAEIKLALKNALNRRYTHRRERTQRGKFSKVYSDNDYTLTLTAASNMLNMSTATVGTYARRGELPAKKIDRRWHFSRSQLLEWFKLHAAQHQVDFGTLILETMDEGVAILDRNLKILCCNTSYLTSHDVSRENVIGDIVRDNTEMYNTTKHLNWMMSFFVHECKSTLGTAMMGVSALTNARFARTVGAQKRSEMLLSALSSLKLLYDMIRNYVISYKDEQGTLVCQIKRCHVEKDIIEPTVREYSAILKHKNVTVRKTVHGKRTMYCDPDLVRIVLSNLINNAIKYGTPNTEIQCVYRTSNSTSELTVFNEGVGIDEDKLEDIFEKYVRFSTVGMSGTGLGLHVVRIIAEQHKGSVRAESGYVTDNTPVSPHRGEVRSGVNEAERGRPRRFARFVFAVPSGTHRRRREVHHGQ</sequence>
<dbReference type="EMBL" id="LJUO01000016">
    <property type="protein sequence ID" value="KPK73086.1"/>
    <property type="molecule type" value="Genomic_DNA"/>
</dbReference>
<dbReference type="PRINTS" id="PR00344">
    <property type="entry name" value="BCTRLSENSOR"/>
</dbReference>
<dbReference type="GO" id="GO:0004721">
    <property type="term" value="F:phosphoprotein phosphatase activity"/>
    <property type="evidence" value="ECO:0007669"/>
    <property type="project" value="TreeGrafter"/>
</dbReference>
<protein>
    <recommendedName>
        <fullName evidence="2">histidine kinase</fullName>
        <ecNumber evidence="2">2.7.13.3</ecNumber>
    </recommendedName>
</protein>
<dbReference type="GO" id="GO:0016036">
    <property type="term" value="P:cellular response to phosphate starvation"/>
    <property type="evidence" value="ECO:0007669"/>
    <property type="project" value="TreeGrafter"/>
</dbReference>
<organism evidence="11 12">
    <name type="scientific">candidate division WOR_3 bacterium SM23_60</name>
    <dbReference type="NCBI Taxonomy" id="1703780"/>
    <lineage>
        <taxon>Bacteria</taxon>
        <taxon>Bacteria division WOR-3</taxon>
    </lineage>
</organism>
<accession>A0A0S8GJI0</accession>
<evidence type="ECO:0000259" key="9">
    <source>
        <dbReference type="PROSITE" id="PS50109"/>
    </source>
</evidence>
<keyword evidence="5" id="KW-0418">Kinase</keyword>
<dbReference type="InterPro" id="IPR050351">
    <property type="entry name" value="BphY/WalK/GraS-like"/>
</dbReference>
<dbReference type="CDD" id="cd00156">
    <property type="entry name" value="REC"/>
    <property type="match status" value="1"/>
</dbReference>
<dbReference type="CDD" id="cd00075">
    <property type="entry name" value="HATPase"/>
    <property type="match status" value="1"/>
</dbReference>
<evidence type="ECO:0000256" key="8">
    <source>
        <dbReference type="SAM" id="MobiDB-lite"/>
    </source>
</evidence>
<feature type="compositionally biased region" description="Basic and acidic residues" evidence="8">
    <location>
        <begin position="478"/>
        <end position="489"/>
    </location>
</feature>
<dbReference type="InterPro" id="IPR005467">
    <property type="entry name" value="His_kinase_dom"/>
</dbReference>
<evidence type="ECO:0000256" key="2">
    <source>
        <dbReference type="ARBA" id="ARBA00012438"/>
    </source>
</evidence>
<keyword evidence="3" id="KW-0597">Phosphoprotein</keyword>
<dbReference type="Gene3D" id="3.30.565.10">
    <property type="entry name" value="Histidine kinase-like ATPase, C-terminal domain"/>
    <property type="match status" value="1"/>
</dbReference>
<dbReference type="Gene3D" id="3.40.50.2300">
    <property type="match status" value="1"/>
</dbReference>
<dbReference type="AlphaFoldDB" id="A0A0S8GJI0"/>
<dbReference type="InterPro" id="IPR036890">
    <property type="entry name" value="HATPase_C_sf"/>
</dbReference>
<comment type="caution">
    <text evidence="7">Lacks conserved residue(s) required for the propagation of feature annotation.</text>
</comment>
<keyword evidence="6" id="KW-0902">Two-component regulatory system</keyword>